<comment type="caution">
    <text evidence="1">The sequence shown here is derived from an EMBL/GenBank/DDBJ whole genome shotgun (WGS) entry which is preliminary data.</text>
</comment>
<dbReference type="RefSeq" id="WP_188996510.1">
    <property type="nucleotide sequence ID" value="NZ_BMOU01000002.1"/>
</dbReference>
<organism evidence="1 2">
    <name type="scientific">Haloarcula pellucida</name>
    <dbReference type="NCBI Taxonomy" id="1427151"/>
    <lineage>
        <taxon>Archaea</taxon>
        <taxon>Methanobacteriati</taxon>
        <taxon>Methanobacteriota</taxon>
        <taxon>Stenosarchaea group</taxon>
        <taxon>Halobacteria</taxon>
        <taxon>Halobacteriales</taxon>
        <taxon>Haloarculaceae</taxon>
        <taxon>Haloarcula</taxon>
    </lineage>
</organism>
<accession>A0A830GJB2</accession>
<dbReference type="Proteomes" id="UP000605784">
    <property type="component" value="Unassembled WGS sequence"/>
</dbReference>
<gene>
    <name evidence="1" type="ORF">GCM10009030_17470</name>
</gene>
<evidence type="ECO:0008006" key="3">
    <source>
        <dbReference type="Google" id="ProtNLM"/>
    </source>
</evidence>
<dbReference type="AlphaFoldDB" id="A0A830GJB2"/>
<sequence>MTYERTEEEDAAIVDFLADYFPERYDGGGQQSLFADEGPSVEDFSDTELEEIETLVDSTESAFNSSKGILGLALDFLMVAEELSRADDRLEGFQPEIDRAQLFTWYDNGAKTSLTLVHDSRYSIRSVHNDVIELFRSDLLRTNFPSSPGHHTGEWERYDDLLESSFRLSSAGRHEAAQRLFDIGLDQLAARDFDTRDPPFPDPFKEILNDYPRKHPDEEGGLTYQALSYGYIRTNWPHLSFRASKVRTGSSRQHRYGDIDGYHGPDLMLSVEVKDKPIDESNVHAEFEAMMDLAERTNVVVVGICRSVTAEAEEILSASGVEILTDTKLEEELKFWDYHKQDRAVQGMLHFLSSIEEDPAAVQRLLQFVKDVDPENRAIVHLNTDKRH</sequence>
<name>A0A830GJB2_9EURY</name>
<evidence type="ECO:0000313" key="1">
    <source>
        <dbReference type="EMBL" id="GGN92833.1"/>
    </source>
</evidence>
<evidence type="ECO:0000313" key="2">
    <source>
        <dbReference type="Proteomes" id="UP000605784"/>
    </source>
</evidence>
<reference evidence="1" key="1">
    <citation type="journal article" date="2014" name="Int. J. Syst. Evol. Microbiol.">
        <title>Complete genome sequence of Corynebacterium casei LMG S-19264T (=DSM 44701T), isolated from a smear-ripened cheese.</title>
        <authorList>
            <consortium name="US DOE Joint Genome Institute (JGI-PGF)"/>
            <person name="Walter F."/>
            <person name="Albersmeier A."/>
            <person name="Kalinowski J."/>
            <person name="Ruckert C."/>
        </authorList>
    </citation>
    <scope>NUCLEOTIDE SEQUENCE</scope>
    <source>
        <strain evidence="1">JCM 17820</strain>
    </source>
</reference>
<proteinExistence type="predicted"/>
<dbReference type="EMBL" id="BMOU01000002">
    <property type="protein sequence ID" value="GGN92833.1"/>
    <property type="molecule type" value="Genomic_DNA"/>
</dbReference>
<keyword evidence="2" id="KW-1185">Reference proteome</keyword>
<protein>
    <recommendedName>
        <fullName evidence="3">Restriction endonuclease</fullName>
    </recommendedName>
</protein>
<reference evidence="1" key="2">
    <citation type="submission" date="2020-09" db="EMBL/GenBank/DDBJ databases">
        <authorList>
            <person name="Sun Q."/>
            <person name="Ohkuma M."/>
        </authorList>
    </citation>
    <scope>NUCLEOTIDE SEQUENCE</scope>
    <source>
        <strain evidence="1">JCM 17820</strain>
    </source>
</reference>